<dbReference type="EMBL" id="JAVREY010000037">
    <property type="protein sequence ID" value="MDT0466469.1"/>
    <property type="molecule type" value="Genomic_DNA"/>
</dbReference>
<organism evidence="1 2">
    <name type="scientific">Streptomyces gibsoniae</name>
    <dbReference type="NCBI Taxonomy" id="3075529"/>
    <lineage>
        <taxon>Bacteria</taxon>
        <taxon>Bacillati</taxon>
        <taxon>Actinomycetota</taxon>
        <taxon>Actinomycetes</taxon>
        <taxon>Kitasatosporales</taxon>
        <taxon>Streptomycetaceae</taxon>
        <taxon>Streptomyces</taxon>
    </lineage>
</organism>
<name>A0ABU2TZU3_9ACTN</name>
<accession>A0ABU2TZU3</accession>
<evidence type="ECO:0000313" key="1">
    <source>
        <dbReference type="EMBL" id="MDT0466469.1"/>
    </source>
</evidence>
<proteinExistence type="predicted"/>
<sequence>MNELLAQVIEVHGGMARWRALTEGHATIVSGGDLFTIKGVPQDPAPREMTVRLHEEWASVGPFGAPDQKTDFTPGRVSIEKLDGRVVAERLDPRTSFDGHVLETPWDALDRAYFNGYALWTYLTTPFLLTMPGFTVTEIEAWREGDEVWRGVRATFPPEIASHSDDQEFYFDSDGLLRRHDYHVDVAGGFAATQYVGDYAEADGIMVPTRRRAYRRSADGRPRLDQVMVSIDLSNVRFR</sequence>
<gene>
    <name evidence="1" type="ORF">RM764_26260</name>
</gene>
<reference evidence="2" key="1">
    <citation type="submission" date="2023-07" db="EMBL/GenBank/DDBJ databases">
        <title>30 novel species of actinomycetes from the DSMZ collection.</title>
        <authorList>
            <person name="Nouioui I."/>
        </authorList>
    </citation>
    <scope>NUCLEOTIDE SEQUENCE [LARGE SCALE GENOMIC DNA]</scope>
    <source>
        <strain evidence="2">DSM 41699</strain>
    </source>
</reference>
<evidence type="ECO:0000313" key="2">
    <source>
        <dbReference type="Proteomes" id="UP001183809"/>
    </source>
</evidence>
<dbReference type="Proteomes" id="UP001183809">
    <property type="component" value="Unassembled WGS sequence"/>
</dbReference>
<protein>
    <submittedName>
        <fullName evidence="1">Uncharacterized protein</fullName>
    </submittedName>
</protein>
<comment type="caution">
    <text evidence="1">The sequence shown here is derived from an EMBL/GenBank/DDBJ whole genome shotgun (WGS) entry which is preliminary data.</text>
</comment>
<dbReference type="RefSeq" id="WP_311697929.1">
    <property type="nucleotide sequence ID" value="NZ_JAVREY010000037.1"/>
</dbReference>
<keyword evidence="2" id="KW-1185">Reference proteome</keyword>